<evidence type="ECO:0000259" key="2">
    <source>
        <dbReference type="Pfam" id="PF01425"/>
    </source>
</evidence>
<keyword evidence="4" id="KW-1185">Reference proteome</keyword>
<evidence type="ECO:0000313" key="3">
    <source>
        <dbReference type="EMBL" id="MCY1013873.1"/>
    </source>
</evidence>
<dbReference type="Pfam" id="PF01425">
    <property type="entry name" value="Amidase"/>
    <property type="match status" value="1"/>
</dbReference>
<dbReference type="GO" id="GO:0012505">
    <property type="term" value="C:endomembrane system"/>
    <property type="evidence" value="ECO:0007669"/>
    <property type="project" value="TreeGrafter"/>
</dbReference>
<dbReference type="EMBL" id="JAPNKE010000002">
    <property type="protein sequence ID" value="MCY1013873.1"/>
    <property type="molecule type" value="Genomic_DNA"/>
</dbReference>
<organism evidence="3 4">
    <name type="scientific">Nannocystis pusilla</name>
    <dbReference type="NCBI Taxonomy" id="889268"/>
    <lineage>
        <taxon>Bacteria</taxon>
        <taxon>Pseudomonadati</taxon>
        <taxon>Myxococcota</taxon>
        <taxon>Polyangia</taxon>
        <taxon>Nannocystales</taxon>
        <taxon>Nannocystaceae</taxon>
        <taxon>Nannocystis</taxon>
    </lineage>
</organism>
<sequence>MVRDFERARAAARAFDAAGAAKQGLPLAGVPMTVKESNDVAGLPTTWGFAQFAERPIEADSVAVARLKAAGAIILGKTNVPVGLGDWQAANPVYGRTLHPRDPSRTPGGSSGGAAAALAAGMVPLELGSDIGGSIRVPAHLCGVFGHKPTYGLVSMAGHMFPGTDGAEPELAVVGPMARAADLALALDAIAGPPVDSAYRLTLPPPRRRTLAEHRVLVLDTHPAADTDAGVREPIGALAEALARAGATVLRRHDALPDLGQAHGQFRDMLLTILSRGTPNAAPIDAHAWMALRTPRCGWCGAGGRCSRPSTSCSPRRSASPRSPTATGRTGPAPARHRRGRGAVRPADGVAGRRHLPRLAGHRRPLGLTREGLPTGVQVIGDVFADLTTIAFAGLLEQAGLAGVPLIVHMSRRTSH</sequence>
<feature type="domain" description="Amidase" evidence="2">
    <location>
        <begin position="4"/>
        <end position="249"/>
    </location>
</feature>
<dbReference type="InterPro" id="IPR036928">
    <property type="entry name" value="AS_sf"/>
</dbReference>
<dbReference type="PANTHER" id="PTHR43372">
    <property type="entry name" value="FATTY-ACID AMIDE HYDROLASE"/>
    <property type="match status" value="1"/>
</dbReference>
<comment type="caution">
    <text evidence="3">The sequence shown here is derived from an EMBL/GenBank/DDBJ whole genome shotgun (WGS) entry which is preliminary data.</text>
</comment>
<name>A0A9X3J5A2_9BACT</name>
<dbReference type="AlphaFoldDB" id="A0A9X3J5A2"/>
<feature type="region of interest" description="Disordered" evidence="1">
    <location>
        <begin position="306"/>
        <end position="348"/>
    </location>
</feature>
<dbReference type="RefSeq" id="WP_267778033.1">
    <property type="nucleotide sequence ID" value="NZ_JAPNKE010000002.1"/>
</dbReference>
<dbReference type="PANTHER" id="PTHR43372:SF4">
    <property type="entry name" value="FATTY-ACID AMIDE HYDROLASE 2"/>
    <property type="match status" value="1"/>
</dbReference>
<proteinExistence type="predicted"/>
<reference evidence="3" key="1">
    <citation type="submission" date="2022-11" db="EMBL/GenBank/DDBJ databases">
        <title>Minimal conservation of predation-associated metabolite biosynthetic gene clusters underscores biosynthetic potential of Myxococcota including descriptions for ten novel species: Archangium lansinium sp. nov., Myxococcus landrumus sp. nov., Nannocystis bai.</title>
        <authorList>
            <person name="Ahearne A."/>
            <person name="Stevens C."/>
            <person name="Phillips K."/>
        </authorList>
    </citation>
    <scope>NUCLEOTIDE SEQUENCE</scope>
    <source>
        <strain evidence="3">Na p29</strain>
    </source>
</reference>
<feature type="compositionally biased region" description="Low complexity" evidence="1">
    <location>
        <begin position="306"/>
        <end position="334"/>
    </location>
</feature>
<dbReference type="Gene3D" id="3.90.1300.10">
    <property type="entry name" value="Amidase signature (AS) domain"/>
    <property type="match status" value="1"/>
</dbReference>
<dbReference type="Proteomes" id="UP001150924">
    <property type="component" value="Unassembled WGS sequence"/>
</dbReference>
<dbReference type="InterPro" id="IPR052739">
    <property type="entry name" value="FAAH2"/>
</dbReference>
<protein>
    <submittedName>
        <fullName evidence="3">Amidase family protein</fullName>
    </submittedName>
</protein>
<gene>
    <name evidence="3" type="ORF">OV079_51785</name>
</gene>
<dbReference type="SUPFAM" id="SSF75304">
    <property type="entry name" value="Amidase signature (AS) enzymes"/>
    <property type="match status" value="1"/>
</dbReference>
<accession>A0A9X3J5A2</accession>
<evidence type="ECO:0000256" key="1">
    <source>
        <dbReference type="SAM" id="MobiDB-lite"/>
    </source>
</evidence>
<evidence type="ECO:0000313" key="4">
    <source>
        <dbReference type="Proteomes" id="UP001150924"/>
    </source>
</evidence>
<dbReference type="InterPro" id="IPR023631">
    <property type="entry name" value="Amidase_dom"/>
</dbReference>